<evidence type="ECO:0000256" key="4">
    <source>
        <dbReference type="PROSITE-ProRule" id="PRU00091"/>
    </source>
</evidence>
<dbReference type="InterPro" id="IPR041282">
    <property type="entry name" value="FYVE_2"/>
</dbReference>
<name>A0AAV0W3J9_9HEMI</name>
<evidence type="ECO:0000313" key="7">
    <source>
        <dbReference type="Proteomes" id="UP001160148"/>
    </source>
</evidence>
<dbReference type="InterPro" id="IPR013083">
    <property type="entry name" value="Znf_RING/FYVE/PHD"/>
</dbReference>
<evidence type="ECO:0000256" key="2">
    <source>
        <dbReference type="ARBA" id="ARBA00022771"/>
    </source>
</evidence>
<dbReference type="InterPro" id="IPR011011">
    <property type="entry name" value="Znf_FYVE_PHD"/>
</dbReference>
<feature type="domain" description="FYVE-type" evidence="5">
    <location>
        <begin position="21"/>
        <end position="71"/>
    </location>
</feature>
<organism evidence="6 7">
    <name type="scientific">Macrosiphum euphorbiae</name>
    <name type="common">potato aphid</name>
    <dbReference type="NCBI Taxonomy" id="13131"/>
    <lineage>
        <taxon>Eukaryota</taxon>
        <taxon>Metazoa</taxon>
        <taxon>Ecdysozoa</taxon>
        <taxon>Arthropoda</taxon>
        <taxon>Hexapoda</taxon>
        <taxon>Insecta</taxon>
        <taxon>Pterygota</taxon>
        <taxon>Neoptera</taxon>
        <taxon>Paraneoptera</taxon>
        <taxon>Hemiptera</taxon>
        <taxon>Sternorrhyncha</taxon>
        <taxon>Aphidomorpha</taxon>
        <taxon>Aphidoidea</taxon>
        <taxon>Aphididae</taxon>
        <taxon>Macrosiphini</taxon>
        <taxon>Macrosiphum</taxon>
    </lineage>
</organism>
<protein>
    <recommendedName>
        <fullName evidence="5">FYVE-type domain-containing protein</fullName>
    </recommendedName>
</protein>
<dbReference type="CDD" id="cd15747">
    <property type="entry name" value="FYVE_Slp3_4_5"/>
    <property type="match status" value="1"/>
</dbReference>
<dbReference type="GO" id="GO:0008270">
    <property type="term" value="F:zinc ion binding"/>
    <property type="evidence" value="ECO:0007669"/>
    <property type="project" value="UniProtKB-KW"/>
</dbReference>
<keyword evidence="3" id="KW-0862">Zinc</keyword>
<evidence type="ECO:0000256" key="3">
    <source>
        <dbReference type="ARBA" id="ARBA00022833"/>
    </source>
</evidence>
<dbReference type="EMBL" id="CARXXK010000001">
    <property type="protein sequence ID" value="CAI6350364.1"/>
    <property type="molecule type" value="Genomic_DNA"/>
</dbReference>
<proteinExistence type="predicted"/>
<dbReference type="InterPro" id="IPR017455">
    <property type="entry name" value="Znf_FYVE-rel"/>
</dbReference>
<keyword evidence="1" id="KW-0479">Metal-binding</keyword>
<comment type="caution">
    <text evidence="6">The sequence shown here is derived from an EMBL/GenBank/DDBJ whole genome shotgun (WGS) entry which is preliminary data.</text>
</comment>
<keyword evidence="7" id="KW-1185">Reference proteome</keyword>
<dbReference type="SUPFAM" id="SSF57903">
    <property type="entry name" value="FYVE/PHD zinc finger"/>
    <property type="match status" value="1"/>
</dbReference>
<dbReference type="Gene3D" id="3.30.40.10">
    <property type="entry name" value="Zinc/RING finger domain, C3HC4 (zinc finger)"/>
    <property type="match status" value="1"/>
</dbReference>
<dbReference type="PROSITE" id="PS50178">
    <property type="entry name" value="ZF_FYVE"/>
    <property type="match status" value="1"/>
</dbReference>
<accession>A0AAV0W3J9</accession>
<evidence type="ECO:0000256" key="1">
    <source>
        <dbReference type="ARBA" id="ARBA00022723"/>
    </source>
</evidence>
<dbReference type="Pfam" id="PF02318">
    <property type="entry name" value="FYVE_2"/>
    <property type="match status" value="1"/>
</dbReference>
<evidence type="ECO:0000313" key="6">
    <source>
        <dbReference type="EMBL" id="CAI6350364.1"/>
    </source>
</evidence>
<dbReference type="AlphaFoldDB" id="A0AAV0W3J9"/>
<reference evidence="6 7" key="1">
    <citation type="submission" date="2023-01" db="EMBL/GenBank/DDBJ databases">
        <authorList>
            <person name="Whitehead M."/>
        </authorList>
    </citation>
    <scope>NUCLEOTIDE SEQUENCE [LARGE SCALE GENOMIC DNA]</scope>
</reference>
<gene>
    <name evidence="6" type="ORF">MEUPH1_LOCUS6834</name>
</gene>
<evidence type="ECO:0000259" key="5">
    <source>
        <dbReference type="PROSITE" id="PS50178"/>
    </source>
</evidence>
<keyword evidence="2 4" id="KW-0863">Zinc-finger</keyword>
<dbReference type="Proteomes" id="UP001160148">
    <property type="component" value="Unassembled WGS sequence"/>
</dbReference>
<sequence length="247" mass="26653">MASGELEVLRCESSLWSGHCCARCRAELGRIINRGANCRACRERICMSCREYSTATHAPEWLCIRCHKEKIESLEPAKEWIVDFLSPETMKFPKNETKLGRSLTFKDSSPWSAVRGSPELRAYSSMPRGSIPWPQRNGAGGGGGAAALVGRPSPATVGRTGPAVDVNTVHLVDTCGHVIDMQTVVETTAGTATAEASSLLQTSGDVHHPCGGNESEDDRRKQVATALTGCLSRVQEDLKHIPPGKLL</sequence>